<keyword evidence="2" id="KW-1185">Reference proteome</keyword>
<keyword evidence="1" id="KW-0689">Ribosomal protein</keyword>
<organism evidence="1 2">
    <name type="scientific">Methanobrevibacter arboriphilus</name>
    <dbReference type="NCBI Taxonomy" id="39441"/>
    <lineage>
        <taxon>Archaea</taxon>
        <taxon>Methanobacteriati</taxon>
        <taxon>Methanobacteriota</taxon>
        <taxon>Methanomada group</taxon>
        <taxon>Methanobacteria</taxon>
        <taxon>Methanobacteriales</taxon>
        <taxon>Methanobacteriaceae</taxon>
        <taxon>Methanobrevibacter</taxon>
    </lineage>
</organism>
<proteinExistence type="predicted"/>
<accession>A0ACA8R358</accession>
<name>A0ACA8R358_METAZ</name>
<reference evidence="1" key="1">
    <citation type="submission" date="2019-06" db="EMBL/GenBank/DDBJ databases">
        <title>Complete genome sequence of Methanobrevibacter arboriphilus strain SA.</title>
        <authorList>
            <person name="Asakawa S."/>
        </authorList>
    </citation>
    <scope>NUCLEOTIDE SEQUENCE</scope>
    <source>
        <strain evidence="1">SA</strain>
    </source>
</reference>
<evidence type="ECO:0000313" key="2">
    <source>
        <dbReference type="Proteomes" id="UP000825015"/>
    </source>
</evidence>
<dbReference type="Proteomes" id="UP000825015">
    <property type="component" value="Chromosome"/>
</dbReference>
<dbReference type="EMBL" id="AP019779">
    <property type="protein sequence ID" value="BBL61884.1"/>
    <property type="molecule type" value="Genomic_DNA"/>
</dbReference>
<gene>
    <name evidence="1" type="ORF">MarbSA_09240</name>
</gene>
<evidence type="ECO:0000313" key="1">
    <source>
        <dbReference type="EMBL" id="BBL61884.1"/>
    </source>
</evidence>
<sequence length="340" mass="36818">MAHVAEWKKEEVKELKGLIDSYEVIGIVNLLNIPARQLQKMRQSLKGKAIIRMSKKNLIDLAFKDCNDKKENIIGLSNYMDGQPAIVFTDMNPFKLFKILEDSKTSAPAKEGNIPDSDIVVPEGDTGFEPGPLLGELQQVGIPAKIDKGKIIVSKDHVVVEAGEVVSKQVASMLTRLDIQPMEVGIDLQAAYEEESVYTSDLLTIDEEKTLADVQSAFSQAFNLSVNAGIPTKETIVAIIQNANSKSVNLAMNASILTSETTEPLIALANAKMLSLASAIADEEGALDEELIEKLSNVSVAAAVVEETNQADDEDEDEEEEKEEEAEEEEAAAGLGALFG</sequence>
<keyword evidence="1" id="KW-0687">Ribonucleoprotein</keyword>
<protein>
    <submittedName>
        <fullName evidence="1">50S ribosomal protein L10</fullName>
    </submittedName>
</protein>